<dbReference type="AlphaFoldDB" id="A0A2H3BRS0"/>
<gene>
    <name evidence="2" type="ORF">ARMSODRAFT_189512</name>
</gene>
<feature type="compositionally biased region" description="Low complexity" evidence="1">
    <location>
        <begin position="545"/>
        <end position="564"/>
    </location>
</feature>
<feature type="region of interest" description="Disordered" evidence="1">
    <location>
        <begin position="255"/>
        <end position="291"/>
    </location>
</feature>
<accession>A0A2H3BRS0</accession>
<feature type="region of interest" description="Disordered" evidence="1">
    <location>
        <begin position="195"/>
        <end position="233"/>
    </location>
</feature>
<keyword evidence="3" id="KW-1185">Reference proteome</keyword>
<feature type="compositionally biased region" description="Polar residues" evidence="1">
    <location>
        <begin position="319"/>
        <end position="328"/>
    </location>
</feature>
<feature type="compositionally biased region" description="Polar residues" evidence="1">
    <location>
        <begin position="534"/>
        <end position="543"/>
    </location>
</feature>
<feature type="compositionally biased region" description="Polar residues" evidence="1">
    <location>
        <begin position="195"/>
        <end position="212"/>
    </location>
</feature>
<evidence type="ECO:0000313" key="3">
    <source>
        <dbReference type="Proteomes" id="UP000218334"/>
    </source>
</evidence>
<reference evidence="3" key="1">
    <citation type="journal article" date="2017" name="Nat. Ecol. Evol.">
        <title>Genome expansion and lineage-specific genetic innovations in the forest pathogenic fungi Armillaria.</title>
        <authorList>
            <person name="Sipos G."/>
            <person name="Prasanna A.N."/>
            <person name="Walter M.C."/>
            <person name="O'Connor E."/>
            <person name="Balint B."/>
            <person name="Krizsan K."/>
            <person name="Kiss B."/>
            <person name="Hess J."/>
            <person name="Varga T."/>
            <person name="Slot J."/>
            <person name="Riley R."/>
            <person name="Boka B."/>
            <person name="Rigling D."/>
            <person name="Barry K."/>
            <person name="Lee J."/>
            <person name="Mihaltcheva S."/>
            <person name="LaButti K."/>
            <person name="Lipzen A."/>
            <person name="Waldron R."/>
            <person name="Moloney N.M."/>
            <person name="Sperisen C."/>
            <person name="Kredics L."/>
            <person name="Vagvoelgyi C."/>
            <person name="Patrignani A."/>
            <person name="Fitzpatrick D."/>
            <person name="Nagy I."/>
            <person name="Doyle S."/>
            <person name="Anderson J.B."/>
            <person name="Grigoriev I.V."/>
            <person name="Gueldener U."/>
            <person name="Muensterkoetter M."/>
            <person name="Nagy L.G."/>
        </authorList>
    </citation>
    <scope>NUCLEOTIDE SEQUENCE [LARGE SCALE GENOMIC DNA]</scope>
    <source>
        <strain evidence="3">28-4</strain>
    </source>
</reference>
<sequence length="591" mass="62329">MAEQPRVQPVISLKAGAQSRASKFVQKLSNFRSRIRLSSARKGSVELAIEGPYMRQSTSMDVGVAKPYMSQPMLAIPNPYSIQQRRGVDESSLSSPSSSPTGSEPCSAPVPPKRTRHSISTAVVTGTNTGVVFTGKGITFDGLPSETTTNATLKHTSGLPTDNSGTAASGTTLMEAPHILIPKQVAVLSRPSFHETLSNSLPSSLPAQQHAPSRSLEAAHDYEPNHSVPPISDNIKSSSLLIEVRDLSAEVVASHNESTQSLTGEKAPSFASTSTKSFHTPPSHSHSLHGESLPFLPATAISASKQRVLPSPPPPRGHNLSSLTSNSIHDAVAPSPSDDTHIAREAGTLKSSMPGPGLPSVPSSSSTMRTVFTGSRTLDAAESVPYVFPARPHGAAITTEKSLPKTPLELSYKSPSSAYGTTPTRRSPPSLPMPLHRFSMTLAEGTGSARLSPSLITRPPPMPILNLPMLPPSTPSTILAPSLHLPIDLARLDLSFLDDPPRSPDMKGKGKQREDSDLASATPTASRAKGLPTPRQQPFSNDYFSIATPSSPAAKTPSTAAFTPRLEDGMQTPGSPLEYDQHSGSVFVSPG</sequence>
<feature type="compositionally biased region" description="Low complexity" evidence="1">
    <location>
        <begin position="91"/>
        <end position="107"/>
    </location>
</feature>
<evidence type="ECO:0000256" key="1">
    <source>
        <dbReference type="SAM" id="MobiDB-lite"/>
    </source>
</evidence>
<organism evidence="2 3">
    <name type="scientific">Armillaria solidipes</name>
    <dbReference type="NCBI Taxonomy" id="1076256"/>
    <lineage>
        <taxon>Eukaryota</taxon>
        <taxon>Fungi</taxon>
        <taxon>Dikarya</taxon>
        <taxon>Basidiomycota</taxon>
        <taxon>Agaricomycotina</taxon>
        <taxon>Agaricomycetes</taxon>
        <taxon>Agaricomycetidae</taxon>
        <taxon>Agaricales</taxon>
        <taxon>Marasmiineae</taxon>
        <taxon>Physalacriaceae</taxon>
        <taxon>Armillaria</taxon>
    </lineage>
</organism>
<feature type="compositionally biased region" description="Polar residues" evidence="1">
    <location>
        <begin position="582"/>
        <end position="591"/>
    </location>
</feature>
<dbReference type="EMBL" id="KZ293431">
    <property type="protein sequence ID" value="PBK68728.1"/>
    <property type="molecule type" value="Genomic_DNA"/>
</dbReference>
<protein>
    <submittedName>
        <fullName evidence="2">Uncharacterized protein</fullName>
    </submittedName>
</protein>
<feature type="compositionally biased region" description="Polar residues" evidence="1">
    <location>
        <begin position="270"/>
        <end position="285"/>
    </location>
</feature>
<proteinExistence type="predicted"/>
<feature type="region of interest" description="Disordered" evidence="1">
    <location>
        <begin position="149"/>
        <end position="169"/>
    </location>
</feature>
<feature type="region of interest" description="Disordered" evidence="1">
    <location>
        <begin position="407"/>
        <end position="432"/>
    </location>
</feature>
<feature type="compositionally biased region" description="Low complexity" evidence="1">
    <location>
        <begin position="351"/>
        <end position="366"/>
    </location>
</feature>
<dbReference type="STRING" id="1076256.A0A2H3BRS0"/>
<feature type="region of interest" description="Disordered" evidence="1">
    <location>
        <begin position="84"/>
        <end position="120"/>
    </location>
</feature>
<feature type="compositionally biased region" description="Basic and acidic residues" evidence="1">
    <location>
        <begin position="499"/>
        <end position="516"/>
    </location>
</feature>
<dbReference type="Proteomes" id="UP000218334">
    <property type="component" value="Unassembled WGS sequence"/>
</dbReference>
<feature type="region of interest" description="Disordered" evidence="1">
    <location>
        <begin position="495"/>
        <end position="591"/>
    </location>
</feature>
<name>A0A2H3BRS0_9AGAR</name>
<feature type="region of interest" description="Disordered" evidence="1">
    <location>
        <begin position="306"/>
        <end position="369"/>
    </location>
</feature>
<evidence type="ECO:0000313" key="2">
    <source>
        <dbReference type="EMBL" id="PBK68728.1"/>
    </source>
</evidence>